<dbReference type="SMART" id="SM00342">
    <property type="entry name" value="HTH_ARAC"/>
    <property type="match status" value="1"/>
</dbReference>
<dbReference type="Proteomes" id="UP000320209">
    <property type="component" value="Unassembled WGS sequence"/>
</dbReference>
<dbReference type="PANTHER" id="PTHR46796:SF13">
    <property type="entry name" value="HTH-TYPE TRANSCRIPTIONAL ACTIVATOR RHAS"/>
    <property type="match status" value="1"/>
</dbReference>
<dbReference type="GO" id="GO:0003700">
    <property type="term" value="F:DNA-binding transcription factor activity"/>
    <property type="evidence" value="ECO:0007669"/>
    <property type="project" value="InterPro"/>
</dbReference>
<dbReference type="RefSeq" id="WP_141781684.1">
    <property type="nucleotide sequence ID" value="NZ_VFOV01000001.1"/>
</dbReference>
<dbReference type="PANTHER" id="PTHR46796">
    <property type="entry name" value="HTH-TYPE TRANSCRIPTIONAL ACTIVATOR RHAS-RELATED"/>
    <property type="match status" value="1"/>
</dbReference>
<dbReference type="Gene3D" id="1.10.10.60">
    <property type="entry name" value="Homeodomain-like"/>
    <property type="match status" value="2"/>
</dbReference>
<dbReference type="EMBL" id="VFOV01000001">
    <property type="protein sequence ID" value="TQL69860.1"/>
    <property type="molecule type" value="Genomic_DNA"/>
</dbReference>
<keyword evidence="1" id="KW-0805">Transcription regulation</keyword>
<protein>
    <submittedName>
        <fullName evidence="6">AraC-like DNA-binding protein</fullName>
    </submittedName>
</protein>
<evidence type="ECO:0000256" key="2">
    <source>
        <dbReference type="ARBA" id="ARBA00023125"/>
    </source>
</evidence>
<evidence type="ECO:0000256" key="4">
    <source>
        <dbReference type="SAM" id="MobiDB-lite"/>
    </source>
</evidence>
<keyword evidence="7" id="KW-1185">Reference proteome</keyword>
<dbReference type="Pfam" id="PF12833">
    <property type="entry name" value="HTH_18"/>
    <property type="match status" value="1"/>
</dbReference>
<dbReference type="OrthoDB" id="241790at2"/>
<organism evidence="6 7">
    <name type="scientific">Nocardioides albertanoniae</name>
    <dbReference type="NCBI Taxonomy" id="1175486"/>
    <lineage>
        <taxon>Bacteria</taxon>
        <taxon>Bacillati</taxon>
        <taxon>Actinomycetota</taxon>
        <taxon>Actinomycetes</taxon>
        <taxon>Propionibacteriales</taxon>
        <taxon>Nocardioidaceae</taxon>
        <taxon>Nocardioides</taxon>
    </lineage>
</organism>
<proteinExistence type="predicted"/>
<feature type="domain" description="HTH araC/xylS-type" evidence="5">
    <location>
        <begin position="161"/>
        <end position="259"/>
    </location>
</feature>
<evidence type="ECO:0000313" key="6">
    <source>
        <dbReference type="EMBL" id="TQL69860.1"/>
    </source>
</evidence>
<evidence type="ECO:0000256" key="3">
    <source>
        <dbReference type="ARBA" id="ARBA00023163"/>
    </source>
</evidence>
<feature type="compositionally biased region" description="Basic and acidic residues" evidence="4">
    <location>
        <begin position="260"/>
        <end position="296"/>
    </location>
</feature>
<dbReference type="InterPro" id="IPR018060">
    <property type="entry name" value="HTH_AraC"/>
</dbReference>
<name>A0A543ABF5_9ACTN</name>
<dbReference type="AlphaFoldDB" id="A0A543ABF5"/>
<gene>
    <name evidence="6" type="ORF">FB381_3780</name>
</gene>
<evidence type="ECO:0000259" key="5">
    <source>
        <dbReference type="PROSITE" id="PS01124"/>
    </source>
</evidence>
<evidence type="ECO:0000256" key="1">
    <source>
        <dbReference type="ARBA" id="ARBA00023015"/>
    </source>
</evidence>
<sequence>MNQAGPAWEITQVHQQRLAAGSAGDNVRSASWMLVDDGTVVLTAAGQSHLLRTGDAALVGGQVRHRLATHDGAAVTVADLRAVSVPYPLANPLVVRDFAGRHSGVAALVRRCPLSGPCSPMVLFASGYALLLGAAMTASWLEDSGREIGRQEPPALDPAVEQVMTALTANPGDAWSVERMAGSVHLSRSALGERFRRSLGQSPSEALREVRMRAARALLTGGDRPVEQVAYAVGYGSGAAFSRIFTALHGIGPQAWRDGSVARHPDRGEAGRADGSGHRTDEEHPPDPVAVEERAS</sequence>
<reference evidence="6 7" key="1">
    <citation type="submission" date="2019-06" db="EMBL/GenBank/DDBJ databases">
        <title>Sequencing the genomes of 1000 actinobacteria strains.</title>
        <authorList>
            <person name="Klenk H.-P."/>
        </authorList>
    </citation>
    <scope>NUCLEOTIDE SEQUENCE [LARGE SCALE GENOMIC DNA]</scope>
    <source>
        <strain evidence="6 7">DSM 25218</strain>
    </source>
</reference>
<keyword evidence="2 6" id="KW-0238">DNA-binding</keyword>
<dbReference type="InterPro" id="IPR050204">
    <property type="entry name" value="AraC_XylS_family_regulators"/>
</dbReference>
<feature type="region of interest" description="Disordered" evidence="4">
    <location>
        <begin position="256"/>
        <end position="296"/>
    </location>
</feature>
<comment type="caution">
    <text evidence="6">The sequence shown here is derived from an EMBL/GenBank/DDBJ whole genome shotgun (WGS) entry which is preliminary data.</text>
</comment>
<evidence type="ECO:0000313" key="7">
    <source>
        <dbReference type="Proteomes" id="UP000320209"/>
    </source>
</evidence>
<accession>A0A543ABF5</accession>
<dbReference type="SUPFAM" id="SSF46689">
    <property type="entry name" value="Homeodomain-like"/>
    <property type="match status" value="2"/>
</dbReference>
<keyword evidence="3" id="KW-0804">Transcription</keyword>
<dbReference type="GO" id="GO:0043565">
    <property type="term" value="F:sequence-specific DNA binding"/>
    <property type="evidence" value="ECO:0007669"/>
    <property type="project" value="InterPro"/>
</dbReference>
<dbReference type="InterPro" id="IPR009057">
    <property type="entry name" value="Homeodomain-like_sf"/>
</dbReference>
<dbReference type="PROSITE" id="PS01124">
    <property type="entry name" value="HTH_ARAC_FAMILY_2"/>
    <property type="match status" value="1"/>
</dbReference>